<dbReference type="Pfam" id="PF13606">
    <property type="entry name" value="Ank_3"/>
    <property type="match status" value="1"/>
</dbReference>
<dbReference type="PROSITE" id="PS50088">
    <property type="entry name" value="ANK_REPEAT"/>
    <property type="match status" value="1"/>
</dbReference>
<dbReference type="Proteomes" id="UP000002499">
    <property type="component" value="Unassembled WGS sequence"/>
</dbReference>
<evidence type="ECO:0000313" key="2">
    <source>
        <dbReference type="EMBL" id="EFY91089.1"/>
    </source>
</evidence>
<evidence type="ECO:0000256" key="1">
    <source>
        <dbReference type="PROSITE-ProRule" id="PRU00023"/>
    </source>
</evidence>
<evidence type="ECO:0000313" key="3">
    <source>
        <dbReference type="Proteomes" id="UP000002499"/>
    </source>
</evidence>
<dbReference type="AlphaFoldDB" id="E9DYR2"/>
<feature type="repeat" description="ANK" evidence="1">
    <location>
        <begin position="248"/>
        <end position="270"/>
    </location>
</feature>
<dbReference type="Gene3D" id="1.25.40.20">
    <property type="entry name" value="Ankyrin repeat-containing domain"/>
    <property type="match status" value="1"/>
</dbReference>
<accession>E9DYR2</accession>
<gene>
    <name evidence="2" type="ORF">MAC_02760</name>
</gene>
<dbReference type="PROSITE" id="PS50297">
    <property type="entry name" value="ANK_REP_REGION"/>
    <property type="match status" value="1"/>
</dbReference>
<reference evidence="2 3" key="1">
    <citation type="journal article" date="2011" name="PLoS Genet.">
        <title>Genome sequencing and comparative transcriptomics of the model entomopathogenic fungi Metarhizium anisopliae and M. acridum.</title>
        <authorList>
            <person name="Gao Q."/>
            <person name="Jin K."/>
            <person name="Ying S.H."/>
            <person name="Zhang Y."/>
            <person name="Xiao G."/>
            <person name="Shang Y."/>
            <person name="Duan Z."/>
            <person name="Hu X."/>
            <person name="Xie X.Q."/>
            <person name="Zhou G."/>
            <person name="Peng G."/>
            <person name="Luo Z."/>
            <person name="Huang W."/>
            <person name="Wang B."/>
            <person name="Fang W."/>
            <person name="Wang S."/>
            <person name="Zhong Y."/>
            <person name="Ma L.J."/>
            <person name="St Leger R.J."/>
            <person name="Zhao G.P."/>
            <person name="Pei Y."/>
            <person name="Feng M.G."/>
            <person name="Xia Y."/>
            <person name="Wang C."/>
        </authorList>
    </citation>
    <scope>NUCLEOTIDE SEQUENCE [LARGE SCALE GENOMIC DNA]</scope>
    <source>
        <strain evidence="2 3">CQMa 102</strain>
    </source>
</reference>
<dbReference type="SUPFAM" id="SSF48403">
    <property type="entry name" value="Ankyrin repeat"/>
    <property type="match status" value="1"/>
</dbReference>
<organism evidence="3">
    <name type="scientific">Metarhizium acridum (strain CQMa 102)</name>
    <dbReference type="NCBI Taxonomy" id="655827"/>
    <lineage>
        <taxon>Eukaryota</taxon>
        <taxon>Fungi</taxon>
        <taxon>Dikarya</taxon>
        <taxon>Ascomycota</taxon>
        <taxon>Pezizomycotina</taxon>
        <taxon>Sordariomycetes</taxon>
        <taxon>Hypocreomycetidae</taxon>
        <taxon>Hypocreales</taxon>
        <taxon>Clavicipitaceae</taxon>
        <taxon>Metarhizium</taxon>
    </lineage>
</organism>
<dbReference type="InterPro" id="IPR036770">
    <property type="entry name" value="Ankyrin_rpt-contain_sf"/>
</dbReference>
<name>E9DYR2_METAQ</name>
<protein>
    <submittedName>
        <fullName evidence="2">Uncharacterized protein</fullName>
    </submittedName>
</protein>
<keyword evidence="3" id="KW-1185">Reference proteome</keyword>
<proteinExistence type="predicted"/>
<dbReference type="HOGENOM" id="CLU_897364_0_0_1"/>
<dbReference type="OrthoDB" id="5152284at2759"/>
<dbReference type="InParanoid" id="E9DYR2"/>
<keyword evidence="1" id="KW-0040">ANK repeat</keyword>
<dbReference type="InterPro" id="IPR002110">
    <property type="entry name" value="Ankyrin_rpt"/>
</dbReference>
<dbReference type="EMBL" id="GL698484">
    <property type="protein sequence ID" value="EFY91089.1"/>
    <property type="molecule type" value="Genomic_DNA"/>
</dbReference>
<sequence length="310" mass="34635">MELCSMTTTTKAASYWTCHLSTVSSERRPDPLDLIALCRKDSRRLENWVEQWRRPNCSYVAEYDFPEAMPHLDPLVDTAMFGPAASLADLLRLDLHGPDFAKDSAWTAVTHVITRDHIPTIKTSSSTRPSGQACATLHFPTRSEWGDVFDFLVRELREDLLDHGNGMLCLAARSGCLALVKKPFVAAERDGDLRRSILAVHRKLSCGNQFLGTHQSIGEAACEGHADIVRSPCQQTNIEPHLPYASQDGNTMFHLAARGGNTEVFRILIQWWPEVVHLRDHAHDTSLVDLIYRSPGGEAETVNLVRLLLS</sequence>